<sequence>MLRYTCHALFLGSLVLLSGCDNSSSSSTSGSPGSPGNPGNPGTPGTPDPQDVVVRLPDVAVPGEAVQASARQAVIHLVDIAGITSSTPADYATKNLYLWNNETCDALSAPVADWNDVSTTPTGSDKYGPYWVIPLTKESGCINVIVRDGTNKLIDSDLRVSFSDFTDRTVSVIAGNSAVYDSRADAFRAAFGVALADAHWVDKTTLLWPGGENKPIVRLYYSHSSKVAADSNGEFSDKYVKLTPTTVSQQVSMRFPHLASYPAFKLPDDVNVDELLQGETVAIAAESDGILSSATQVQTAGVLDDTYAAAAEALSYGAQLTDSGVTFRVWAPTAQQVELVIYSADKKVIASHPMTRDSASGAWSWQGGSDLKGAFYRYAMTVYHPQSRKVEQYEVTDPYAHSLSTNSEYSQVVDLNDSALKPGRLGRADDAARAENQSRPGENDDPRIAYSAISPPGIKPFLRSCAVSIWRSPPRKAIWSSI</sequence>
<dbReference type="InterPro" id="IPR013783">
    <property type="entry name" value="Ig-like_fold"/>
</dbReference>
<evidence type="ECO:0000256" key="4">
    <source>
        <dbReference type="ARBA" id="ARBA00023295"/>
    </source>
</evidence>
<evidence type="ECO:0000313" key="10">
    <source>
        <dbReference type="Proteomes" id="UP000255382"/>
    </source>
</evidence>
<dbReference type="SUPFAM" id="SSF81296">
    <property type="entry name" value="E set domains"/>
    <property type="match status" value="2"/>
</dbReference>
<feature type="domain" description="Pullulanase carbohydrate-binding module 41" evidence="7">
    <location>
        <begin position="89"/>
        <end position="180"/>
    </location>
</feature>
<dbReference type="InterPro" id="IPR013784">
    <property type="entry name" value="Carb-bd-like_fold"/>
</dbReference>
<keyword evidence="3 9" id="KW-0378">Hydrolase</keyword>
<reference evidence="9 10" key="1">
    <citation type="submission" date="2018-06" db="EMBL/GenBank/DDBJ databases">
        <authorList>
            <consortium name="Pathogen Informatics"/>
            <person name="Doyle S."/>
        </authorList>
    </citation>
    <scope>NUCLEOTIDE SEQUENCE [LARGE SCALE GENOMIC DNA]</scope>
    <source>
        <strain evidence="9 10">NCTC5050</strain>
    </source>
</reference>
<dbReference type="EMBL" id="UGLZ01000005">
    <property type="protein sequence ID" value="STV58157.1"/>
    <property type="molecule type" value="Genomic_DNA"/>
</dbReference>
<evidence type="ECO:0000256" key="1">
    <source>
        <dbReference type="ARBA" id="ARBA00008061"/>
    </source>
</evidence>
<comment type="similarity">
    <text evidence="1">Belongs to the glycosyl hydrolase 13 family.</text>
</comment>
<dbReference type="InterPro" id="IPR005323">
    <property type="entry name" value="CBM41_pullulanase"/>
</dbReference>
<feature type="region of interest" description="Disordered" evidence="5">
    <location>
        <begin position="420"/>
        <end position="450"/>
    </location>
</feature>
<evidence type="ECO:0000256" key="3">
    <source>
        <dbReference type="ARBA" id="ARBA00022801"/>
    </source>
</evidence>
<keyword evidence="2" id="KW-0732">Signal</keyword>
<dbReference type="InterPro" id="IPR014756">
    <property type="entry name" value="Ig_E-set"/>
</dbReference>
<gene>
    <name evidence="9" type="primary">pulA_6</name>
    <name evidence="9" type="ORF">NCTC5050_06526</name>
</gene>
<evidence type="ECO:0000259" key="7">
    <source>
        <dbReference type="Pfam" id="PF03714"/>
    </source>
</evidence>
<feature type="domain" description="Glycoside hydrolase family 13 N-terminal" evidence="6">
    <location>
        <begin position="316"/>
        <end position="400"/>
    </location>
</feature>
<evidence type="ECO:0000256" key="5">
    <source>
        <dbReference type="SAM" id="MobiDB-lite"/>
    </source>
</evidence>
<dbReference type="GO" id="GO:0005975">
    <property type="term" value="P:carbohydrate metabolic process"/>
    <property type="evidence" value="ECO:0007669"/>
    <property type="project" value="InterPro"/>
</dbReference>
<evidence type="ECO:0000313" key="9">
    <source>
        <dbReference type="EMBL" id="STV58157.1"/>
    </source>
</evidence>
<dbReference type="Pfam" id="PF02922">
    <property type="entry name" value="CBM_48"/>
    <property type="match status" value="1"/>
</dbReference>
<dbReference type="PROSITE" id="PS51257">
    <property type="entry name" value="PROKAR_LIPOPROTEIN"/>
    <property type="match status" value="1"/>
</dbReference>
<evidence type="ECO:0000259" key="8">
    <source>
        <dbReference type="Pfam" id="PF17967"/>
    </source>
</evidence>
<dbReference type="AlphaFoldDB" id="A0A378C1Q6"/>
<dbReference type="Gene3D" id="2.60.40.10">
    <property type="entry name" value="Immunoglobulins"/>
    <property type="match status" value="1"/>
</dbReference>
<dbReference type="Gene3D" id="2.60.40.1130">
    <property type="entry name" value="Rab geranylgeranyltransferase alpha-subunit, insert domain"/>
    <property type="match status" value="1"/>
</dbReference>
<dbReference type="CDD" id="cd10315">
    <property type="entry name" value="CBM41_pullulanase"/>
    <property type="match status" value="1"/>
</dbReference>
<dbReference type="EC" id="3.2.1.41" evidence="9"/>
<keyword evidence="4 9" id="KW-0326">Glycosidase</keyword>
<evidence type="ECO:0000259" key="6">
    <source>
        <dbReference type="Pfam" id="PF02922"/>
    </source>
</evidence>
<protein>
    <submittedName>
        <fullName evidence="9">Pullulanase</fullName>
        <ecNumber evidence="9">3.2.1.41</ecNumber>
    </submittedName>
</protein>
<feature type="domain" description="Pullulanase N2" evidence="8">
    <location>
        <begin position="196"/>
        <end position="305"/>
    </location>
</feature>
<dbReference type="Pfam" id="PF03714">
    <property type="entry name" value="PUD"/>
    <property type="match status" value="1"/>
</dbReference>
<name>A0A378C1Q6_KLEPO</name>
<accession>A0A378C1Q6</accession>
<organism evidence="9 10">
    <name type="scientific">Klebsiella pneumoniae subsp. ozaenae</name>
    <dbReference type="NCBI Taxonomy" id="574"/>
    <lineage>
        <taxon>Bacteria</taxon>
        <taxon>Pseudomonadati</taxon>
        <taxon>Pseudomonadota</taxon>
        <taxon>Gammaproteobacteria</taxon>
        <taxon>Enterobacterales</taxon>
        <taxon>Enterobacteriaceae</taxon>
        <taxon>Klebsiella/Raoultella group</taxon>
        <taxon>Klebsiella</taxon>
        <taxon>Klebsiella pneumoniae complex</taxon>
    </lineage>
</organism>
<dbReference type="Proteomes" id="UP000255382">
    <property type="component" value="Unassembled WGS sequence"/>
</dbReference>
<dbReference type="Gene3D" id="2.60.40.1110">
    <property type="match status" value="1"/>
</dbReference>
<evidence type="ECO:0000256" key="2">
    <source>
        <dbReference type="ARBA" id="ARBA00022729"/>
    </source>
</evidence>
<keyword evidence="10" id="KW-1185">Reference proteome</keyword>
<dbReference type="SUPFAM" id="SSF49452">
    <property type="entry name" value="Starch-binding domain-like"/>
    <property type="match status" value="1"/>
</dbReference>
<dbReference type="CDD" id="cd02860">
    <property type="entry name" value="E_set_Pullulanase"/>
    <property type="match status" value="1"/>
</dbReference>
<feature type="compositionally biased region" description="Low complexity" evidence="5">
    <location>
        <begin position="24"/>
        <end position="34"/>
    </location>
</feature>
<dbReference type="GO" id="GO:0051060">
    <property type="term" value="F:pullulanase activity"/>
    <property type="evidence" value="ECO:0007669"/>
    <property type="project" value="UniProtKB-EC"/>
</dbReference>
<proteinExistence type="inferred from homology"/>
<dbReference type="InterPro" id="IPR040671">
    <property type="entry name" value="Pullulanase_N2"/>
</dbReference>
<dbReference type="GO" id="GO:0030246">
    <property type="term" value="F:carbohydrate binding"/>
    <property type="evidence" value="ECO:0007669"/>
    <property type="project" value="InterPro"/>
</dbReference>
<feature type="region of interest" description="Disordered" evidence="5">
    <location>
        <begin position="24"/>
        <end position="50"/>
    </location>
</feature>
<dbReference type="Pfam" id="PF17967">
    <property type="entry name" value="Pullulanase_N2"/>
    <property type="match status" value="1"/>
</dbReference>
<dbReference type="InterPro" id="IPR004193">
    <property type="entry name" value="Glyco_hydro_13_N"/>
</dbReference>
<dbReference type="PANTHER" id="PTHR43002">
    <property type="entry name" value="GLYCOGEN DEBRANCHING ENZYME"/>
    <property type="match status" value="1"/>
</dbReference>